<dbReference type="Pfam" id="PF00440">
    <property type="entry name" value="TetR_N"/>
    <property type="match status" value="1"/>
</dbReference>
<evidence type="ECO:0000256" key="3">
    <source>
        <dbReference type="ARBA" id="ARBA00023163"/>
    </source>
</evidence>
<dbReference type="SUPFAM" id="SSF46689">
    <property type="entry name" value="Homeodomain-like"/>
    <property type="match status" value="1"/>
</dbReference>
<comment type="caution">
    <text evidence="6">The sequence shown here is derived from an EMBL/GenBank/DDBJ whole genome shotgun (WGS) entry which is preliminary data.</text>
</comment>
<dbReference type="PRINTS" id="PR00455">
    <property type="entry name" value="HTHTETR"/>
</dbReference>
<dbReference type="RefSeq" id="WP_209903971.1">
    <property type="nucleotide sequence ID" value="NZ_BAAAJW010000005.1"/>
</dbReference>
<dbReference type="InterPro" id="IPR009057">
    <property type="entry name" value="Homeodomain-like_sf"/>
</dbReference>
<dbReference type="Proteomes" id="UP001519290">
    <property type="component" value="Unassembled WGS sequence"/>
</dbReference>
<gene>
    <name evidence="6" type="ORF">JOF43_003285</name>
</gene>
<feature type="DNA-binding region" description="H-T-H motif" evidence="4">
    <location>
        <begin position="28"/>
        <end position="47"/>
    </location>
</feature>
<dbReference type="InterPro" id="IPR001647">
    <property type="entry name" value="HTH_TetR"/>
</dbReference>
<dbReference type="EMBL" id="JAGIOD010000002">
    <property type="protein sequence ID" value="MBP2383296.1"/>
    <property type="molecule type" value="Genomic_DNA"/>
</dbReference>
<evidence type="ECO:0000313" key="7">
    <source>
        <dbReference type="Proteomes" id="UP001519290"/>
    </source>
</evidence>
<dbReference type="PROSITE" id="PS50977">
    <property type="entry name" value="HTH_TETR_2"/>
    <property type="match status" value="1"/>
</dbReference>
<dbReference type="InterPro" id="IPR050109">
    <property type="entry name" value="HTH-type_TetR-like_transc_reg"/>
</dbReference>
<evidence type="ECO:0000256" key="1">
    <source>
        <dbReference type="ARBA" id="ARBA00023015"/>
    </source>
</evidence>
<keyword evidence="3" id="KW-0804">Transcription</keyword>
<dbReference type="PANTHER" id="PTHR30055">
    <property type="entry name" value="HTH-TYPE TRANSCRIPTIONAL REGULATOR RUTR"/>
    <property type="match status" value="1"/>
</dbReference>
<keyword evidence="2 4" id="KW-0238">DNA-binding</keyword>
<evidence type="ECO:0000256" key="2">
    <source>
        <dbReference type="ARBA" id="ARBA00023125"/>
    </source>
</evidence>
<keyword evidence="1" id="KW-0805">Transcription regulation</keyword>
<accession>A0ABS4X4K0</accession>
<protein>
    <submittedName>
        <fullName evidence="6">AcrR family transcriptional regulator</fullName>
    </submittedName>
</protein>
<name>A0ABS4X4K0_9MICO</name>
<organism evidence="6 7">
    <name type="scientific">Brachybacterium sacelli</name>
    <dbReference type="NCBI Taxonomy" id="173364"/>
    <lineage>
        <taxon>Bacteria</taxon>
        <taxon>Bacillati</taxon>
        <taxon>Actinomycetota</taxon>
        <taxon>Actinomycetes</taxon>
        <taxon>Micrococcales</taxon>
        <taxon>Dermabacteraceae</taxon>
        <taxon>Brachybacterium</taxon>
    </lineage>
</organism>
<feature type="domain" description="HTH tetR-type" evidence="5">
    <location>
        <begin position="5"/>
        <end position="65"/>
    </location>
</feature>
<evidence type="ECO:0000313" key="6">
    <source>
        <dbReference type="EMBL" id="MBP2383296.1"/>
    </source>
</evidence>
<evidence type="ECO:0000256" key="4">
    <source>
        <dbReference type="PROSITE-ProRule" id="PRU00335"/>
    </source>
</evidence>
<reference evidence="6 7" key="1">
    <citation type="submission" date="2021-03" db="EMBL/GenBank/DDBJ databases">
        <title>Sequencing the genomes of 1000 actinobacteria strains.</title>
        <authorList>
            <person name="Klenk H.-P."/>
        </authorList>
    </citation>
    <scope>NUCLEOTIDE SEQUENCE [LARGE SCALE GENOMIC DNA]</scope>
    <source>
        <strain evidence="6 7">DSM 14566</strain>
    </source>
</reference>
<keyword evidence="7" id="KW-1185">Reference proteome</keyword>
<dbReference type="Gene3D" id="1.10.357.10">
    <property type="entry name" value="Tetracycline Repressor, domain 2"/>
    <property type="match status" value="1"/>
</dbReference>
<sequence length="210" mass="22412">MDALPLMRERILDAALACMRETGVRGATTKAIARHAGVAEGSIYNHFANRSELIVAAFRRATQGVREHAVGLRERVGEETVEANLVRLMDEAIEFLGEILPIAGSVMGDPSLREWFSAQESTGDGDAVTPLLGVVEIARYLEAEAQRGRIPVRESWVPAAAMLSGACLQYAYAGHLSPSGIGGMLPGDASSPRDYARAVVGSLFEFPASS</sequence>
<evidence type="ECO:0000259" key="5">
    <source>
        <dbReference type="PROSITE" id="PS50977"/>
    </source>
</evidence>
<proteinExistence type="predicted"/>
<dbReference type="PANTHER" id="PTHR30055:SF234">
    <property type="entry name" value="HTH-TYPE TRANSCRIPTIONAL REGULATOR BETI"/>
    <property type="match status" value="1"/>
</dbReference>